<reference evidence="2 3" key="1">
    <citation type="journal article" date="2009" name="Stand. Genomic Sci.">
        <title>Complete genome sequence of Stackebrandtia nassauensis type strain (LLR-40K-21).</title>
        <authorList>
            <person name="Munk C."/>
            <person name="Lapidus A."/>
            <person name="Copeland A."/>
            <person name="Jando M."/>
            <person name="Mayilraj S."/>
            <person name="Glavina Del Rio T."/>
            <person name="Nolan M."/>
            <person name="Chen F."/>
            <person name="Lucas S."/>
            <person name="Tice H."/>
            <person name="Cheng J.F."/>
            <person name="Han C."/>
            <person name="Detter J.C."/>
            <person name="Bruce D."/>
            <person name="Goodwin L."/>
            <person name="Chain P."/>
            <person name="Pitluck S."/>
            <person name="Goker M."/>
            <person name="Ovchinikova G."/>
            <person name="Pati A."/>
            <person name="Ivanova N."/>
            <person name="Mavromatis K."/>
            <person name="Chen A."/>
            <person name="Palaniappan K."/>
            <person name="Land M."/>
            <person name="Hauser L."/>
            <person name="Chang Y.J."/>
            <person name="Jeffries C.D."/>
            <person name="Bristow J."/>
            <person name="Eisen J.A."/>
            <person name="Markowitz V."/>
            <person name="Hugenholtz P."/>
            <person name="Kyrpides N.C."/>
            <person name="Klenk H.P."/>
        </authorList>
    </citation>
    <scope>NUCLEOTIDE SEQUENCE [LARGE SCALE GENOMIC DNA]</scope>
    <source>
        <strain evidence="3">DSM 44728 / CIP 108903 / NRRL B-16338 / NBRC 102104 / LLR-40K-21</strain>
    </source>
</reference>
<dbReference type="OrthoDB" id="5181393at2"/>
<feature type="transmembrane region" description="Helical" evidence="1">
    <location>
        <begin position="140"/>
        <end position="161"/>
    </location>
</feature>
<gene>
    <name evidence="2" type="ordered locus">Snas_2573</name>
</gene>
<keyword evidence="1" id="KW-0472">Membrane</keyword>
<feature type="transmembrane region" description="Helical" evidence="1">
    <location>
        <begin position="20"/>
        <end position="42"/>
    </location>
</feature>
<evidence type="ECO:0000313" key="3">
    <source>
        <dbReference type="Proteomes" id="UP000000844"/>
    </source>
</evidence>
<feature type="transmembrane region" description="Helical" evidence="1">
    <location>
        <begin position="210"/>
        <end position="232"/>
    </location>
</feature>
<organism evidence="2 3">
    <name type="scientific">Stackebrandtia nassauensis (strain DSM 44728 / CIP 108903 / NRRL B-16338 / NBRC 102104 / LLR-40K-21)</name>
    <dbReference type="NCBI Taxonomy" id="446470"/>
    <lineage>
        <taxon>Bacteria</taxon>
        <taxon>Bacillati</taxon>
        <taxon>Actinomycetota</taxon>
        <taxon>Actinomycetes</taxon>
        <taxon>Glycomycetales</taxon>
        <taxon>Glycomycetaceae</taxon>
        <taxon>Stackebrandtia</taxon>
    </lineage>
</organism>
<proteinExistence type="predicted"/>
<dbReference type="Proteomes" id="UP000000844">
    <property type="component" value="Chromosome"/>
</dbReference>
<feature type="transmembrane region" description="Helical" evidence="1">
    <location>
        <begin position="168"/>
        <end position="190"/>
    </location>
</feature>
<name>D3Q678_STANL</name>
<dbReference type="HOGENOM" id="CLU_1068183_0_0_11"/>
<protein>
    <submittedName>
        <fullName evidence="2">Uncharacterized protein</fullName>
    </submittedName>
</protein>
<feature type="transmembrane region" description="Helical" evidence="1">
    <location>
        <begin position="62"/>
        <end position="82"/>
    </location>
</feature>
<dbReference type="STRING" id="446470.Snas_2573"/>
<sequence>MTSHAAPNWSRIARDVLADYLKWFAGIWLIAIVITSTIISVVAYLGTPTTSIVDFVLSAPRYWLFVVGLLFTNAWLGPYVACGVTRRDFAIGGVLAGLAASLTAAAMLTVTIFAEGRLYAAAGWKLDYESPHLFDSPDQWGLLLLEFCLVFGAHFFAGWALGTLFYRYGAWATFAAVPVFAMATGTEVALGTGWAAPLVLDNLYDFDPSWPLALTVGIVVIALFYGLLWVQLRNAAIPAKKS</sequence>
<accession>D3Q678</accession>
<evidence type="ECO:0000313" key="2">
    <source>
        <dbReference type="EMBL" id="ADD42253.1"/>
    </source>
</evidence>
<keyword evidence="3" id="KW-1185">Reference proteome</keyword>
<dbReference type="RefSeq" id="WP_013017824.1">
    <property type="nucleotide sequence ID" value="NC_013947.1"/>
</dbReference>
<dbReference type="EMBL" id="CP001778">
    <property type="protein sequence ID" value="ADD42253.1"/>
    <property type="molecule type" value="Genomic_DNA"/>
</dbReference>
<keyword evidence="1" id="KW-1133">Transmembrane helix</keyword>
<feature type="transmembrane region" description="Helical" evidence="1">
    <location>
        <begin position="89"/>
        <end position="114"/>
    </location>
</feature>
<dbReference type="KEGG" id="sna:Snas_2573"/>
<dbReference type="AlphaFoldDB" id="D3Q678"/>
<evidence type="ECO:0000256" key="1">
    <source>
        <dbReference type="SAM" id="Phobius"/>
    </source>
</evidence>
<keyword evidence="1" id="KW-0812">Transmembrane</keyword>